<dbReference type="AlphaFoldDB" id="A0A1I0Z3M9"/>
<dbReference type="Gene3D" id="1.10.3470.10">
    <property type="entry name" value="ABC transporter involved in vitamin B12 uptake, BtuC"/>
    <property type="match status" value="1"/>
</dbReference>
<evidence type="ECO:0000256" key="5">
    <source>
        <dbReference type="ARBA" id="ARBA00022692"/>
    </source>
</evidence>
<feature type="region of interest" description="Disordered" evidence="8">
    <location>
        <begin position="1"/>
        <end position="22"/>
    </location>
</feature>
<keyword evidence="3" id="KW-0813">Transport</keyword>
<dbReference type="Proteomes" id="UP000199012">
    <property type="component" value="Unassembled WGS sequence"/>
</dbReference>
<dbReference type="CDD" id="cd06550">
    <property type="entry name" value="TM_ABC_iron-siderophores_like"/>
    <property type="match status" value="1"/>
</dbReference>
<evidence type="ECO:0000256" key="3">
    <source>
        <dbReference type="ARBA" id="ARBA00022448"/>
    </source>
</evidence>
<dbReference type="EMBL" id="FOKA01000009">
    <property type="protein sequence ID" value="SFB18873.1"/>
    <property type="molecule type" value="Genomic_DNA"/>
</dbReference>
<comment type="subcellular location">
    <subcellularLocation>
        <location evidence="1">Cell membrane</location>
        <topology evidence="1">Multi-pass membrane protein</topology>
    </subcellularLocation>
</comment>
<feature type="transmembrane region" description="Helical" evidence="9">
    <location>
        <begin position="290"/>
        <end position="309"/>
    </location>
</feature>
<keyword evidence="7 9" id="KW-0472">Membrane</keyword>
<name>A0A1I0Z3M9_9CELL</name>
<dbReference type="GO" id="GO:0033214">
    <property type="term" value="P:siderophore-iron import into cell"/>
    <property type="evidence" value="ECO:0007669"/>
    <property type="project" value="TreeGrafter"/>
</dbReference>
<evidence type="ECO:0000256" key="9">
    <source>
        <dbReference type="SAM" id="Phobius"/>
    </source>
</evidence>
<comment type="similarity">
    <text evidence="2">Belongs to the binding-protein-dependent transport system permease family. FecCD subfamily.</text>
</comment>
<keyword evidence="5 9" id="KW-0812">Transmembrane</keyword>
<reference evidence="10 11" key="1">
    <citation type="submission" date="2016-10" db="EMBL/GenBank/DDBJ databases">
        <authorList>
            <person name="de Groot N.N."/>
        </authorList>
    </citation>
    <scope>NUCLEOTIDE SEQUENCE [LARGE SCALE GENOMIC DNA]</scope>
    <source>
        <strain evidence="10 11">CGMCC 4.6945</strain>
    </source>
</reference>
<feature type="transmembrane region" description="Helical" evidence="9">
    <location>
        <begin position="111"/>
        <end position="129"/>
    </location>
</feature>
<dbReference type="PANTHER" id="PTHR30472">
    <property type="entry name" value="FERRIC ENTEROBACTIN TRANSPORT SYSTEM PERMEASE PROTEIN"/>
    <property type="match status" value="1"/>
</dbReference>
<evidence type="ECO:0000256" key="8">
    <source>
        <dbReference type="SAM" id="MobiDB-lite"/>
    </source>
</evidence>
<protein>
    <submittedName>
        <fullName evidence="10">Iron complex transport system permease protein</fullName>
    </submittedName>
</protein>
<dbReference type="InterPro" id="IPR000522">
    <property type="entry name" value="ABC_transptr_permease_BtuC"/>
</dbReference>
<evidence type="ECO:0000256" key="2">
    <source>
        <dbReference type="ARBA" id="ARBA00007935"/>
    </source>
</evidence>
<organism evidence="10 11">
    <name type="scientific">Cellulomonas marina</name>
    <dbReference type="NCBI Taxonomy" id="988821"/>
    <lineage>
        <taxon>Bacteria</taxon>
        <taxon>Bacillati</taxon>
        <taxon>Actinomycetota</taxon>
        <taxon>Actinomycetes</taxon>
        <taxon>Micrococcales</taxon>
        <taxon>Cellulomonadaceae</taxon>
        <taxon>Cellulomonas</taxon>
    </lineage>
</organism>
<feature type="transmembrane region" description="Helical" evidence="9">
    <location>
        <begin position="321"/>
        <end position="341"/>
    </location>
</feature>
<keyword evidence="4" id="KW-1003">Cell membrane</keyword>
<dbReference type="PANTHER" id="PTHR30472:SF24">
    <property type="entry name" value="FERRIC ENTEROBACTIN TRANSPORT SYSTEM PERMEASE PROTEIN FEPG"/>
    <property type="match status" value="1"/>
</dbReference>
<evidence type="ECO:0000256" key="1">
    <source>
        <dbReference type="ARBA" id="ARBA00004651"/>
    </source>
</evidence>
<feature type="transmembrane region" description="Helical" evidence="9">
    <location>
        <begin position="81"/>
        <end position="99"/>
    </location>
</feature>
<dbReference type="Pfam" id="PF01032">
    <property type="entry name" value="FecCD"/>
    <property type="match status" value="1"/>
</dbReference>
<dbReference type="GO" id="GO:0005886">
    <property type="term" value="C:plasma membrane"/>
    <property type="evidence" value="ECO:0007669"/>
    <property type="project" value="UniProtKB-SubCell"/>
</dbReference>
<gene>
    <name evidence="10" type="ORF">SAMN05421867_10980</name>
</gene>
<proteinExistence type="inferred from homology"/>
<dbReference type="GO" id="GO:0022857">
    <property type="term" value="F:transmembrane transporter activity"/>
    <property type="evidence" value="ECO:0007669"/>
    <property type="project" value="InterPro"/>
</dbReference>
<dbReference type="OrthoDB" id="4455417at2"/>
<dbReference type="RefSeq" id="WP_090033102.1">
    <property type="nucleotide sequence ID" value="NZ_BONM01000004.1"/>
</dbReference>
<evidence type="ECO:0000313" key="10">
    <source>
        <dbReference type="EMBL" id="SFB18873.1"/>
    </source>
</evidence>
<dbReference type="SUPFAM" id="SSF81345">
    <property type="entry name" value="ABC transporter involved in vitamin B12 uptake, BtuC"/>
    <property type="match status" value="1"/>
</dbReference>
<sequence length="349" mass="34180">MSALATRPAPADGPVRRPGHATRRRSVAVGVGALLVATAAGLAALTLGRLGLALPEVAQVLGGGGTRIQRFVVLSDRLPRVAVGALAGLALGVAGALLQSVTRNPLGSPDVIGLGSGAAAGAAAAGLVWPGAVPVPVGALIGAGIAITAVFLGSGRGFASPFRMVVVGIAVGAMALAFVETALARATREDALEVAAWIYGSLAARGWDDVLLVGAAVVLLLPAALALSRPLGLVEMGDESATALGVPPAHVRTAGVVLAVLLTAAAVAVCGPVAFVALTAPQVARRLTRAAGPGLAAAGCTGAALLVVADQVAQRAVPGTPYPVGVVTGALGGAYLAYLLVREWRRASA</sequence>
<feature type="transmembrane region" description="Helical" evidence="9">
    <location>
        <begin position="135"/>
        <end position="154"/>
    </location>
</feature>
<keyword evidence="11" id="KW-1185">Reference proteome</keyword>
<dbReference type="InterPro" id="IPR037294">
    <property type="entry name" value="ABC_BtuC-like"/>
</dbReference>
<evidence type="ECO:0000256" key="7">
    <source>
        <dbReference type="ARBA" id="ARBA00023136"/>
    </source>
</evidence>
<evidence type="ECO:0000313" key="11">
    <source>
        <dbReference type="Proteomes" id="UP000199012"/>
    </source>
</evidence>
<feature type="transmembrane region" description="Helical" evidence="9">
    <location>
        <begin position="26"/>
        <end position="47"/>
    </location>
</feature>
<feature type="transmembrane region" description="Helical" evidence="9">
    <location>
        <begin position="254"/>
        <end position="278"/>
    </location>
</feature>
<accession>A0A1I0Z3M9</accession>
<feature type="transmembrane region" description="Helical" evidence="9">
    <location>
        <begin position="210"/>
        <end position="228"/>
    </location>
</feature>
<evidence type="ECO:0000256" key="4">
    <source>
        <dbReference type="ARBA" id="ARBA00022475"/>
    </source>
</evidence>
<evidence type="ECO:0000256" key="6">
    <source>
        <dbReference type="ARBA" id="ARBA00022989"/>
    </source>
</evidence>
<dbReference type="STRING" id="988821.SAMN05421867_10980"/>
<keyword evidence="6 9" id="KW-1133">Transmembrane helix</keyword>